<protein>
    <submittedName>
        <fullName evidence="2">Uncharacterized protein</fullName>
    </submittedName>
</protein>
<dbReference type="AlphaFoldDB" id="A0A938YBP9"/>
<dbReference type="RefSeq" id="WP_205259620.1">
    <property type="nucleotide sequence ID" value="NZ_JAERWK010000007.1"/>
</dbReference>
<comment type="caution">
    <text evidence="2">The sequence shown here is derived from an EMBL/GenBank/DDBJ whole genome shotgun (WGS) entry which is preliminary data.</text>
</comment>
<name>A0A938YBP9_9ACTN</name>
<evidence type="ECO:0000313" key="2">
    <source>
        <dbReference type="EMBL" id="MBM9466656.1"/>
    </source>
</evidence>
<reference evidence="2" key="1">
    <citation type="submission" date="2021-01" db="EMBL/GenBank/DDBJ databases">
        <title>YIM 132084 draft genome.</title>
        <authorList>
            <person name="An D."/>
        </authorList>
    </citation>
    <scope>NUCLEOTIDE SEQUENCE</scope>
    <source>
        <strain evidence="2">YIM 132084</strain>
    </source>
</reference>
<organism evidence="2 3">
    <name type="scientific">Nakamurella leprariae</name>
    <dbReference type="NCBI Taxonomy" id="2803911"/>
    <lineage>
        <taxon>Bacteria</taxon>
        <taxon>Bacillati</taxon>
        <taxon>Actinomycetota</taxon>
        <taxon>Actinomycetes</taxon>
        <taxon>Nakamurellales</taxon>
        <taxon>Nakamurellaceae</taxon>
        <taxon>Nakamurella</taxon>
    </lineage>
</organism>
<accession>A0A938YBP9</accession>
<evidence type="ECO:0000256" key="1">
    <source>
        <dbReference type="SAM" id="MobiDB-lite"/>
    </source>
</evidence>
<feature type="region of interest" description="Disordered" evidence="1">
    <location>
        <begin position="119"/>
        <end position="144"/>
    </location>
</feature>
<evidence type="ECO:0000313" key="3">
    <source>
        <dbReference type="Proteomes" id="UP000663792"/>
    </source>
</evidence>
<feature type="compositionally biased region" description="Basic residues" evidence="1">
    <location>
        <begin position="132"/>
        <end position="144"/>
    </location>
</feature>
<proteinExistence type="predicted"/>
<dbReference type="Proteomes" id="UP000663792">
    <property type="component" value="Unassembled WGS sequence"/>
</dbReference>
<dbReference type="EMBL" id="JAERWK010000007">
    <property type="protein sequence ID" value="MBM9466656.1"/>
    <property type="molecule type" value="Genomic_DNA"/>
</dbReference>
<sequence length="144" mass="15748">MSAPRTWCHLPLYGRVLRGVVTVGGLTGALLESATPESAGDAPPSLLLVRWSVREIKRGRRFALETTAASATAEQRMMIDRDALEWQHRTGADWATIHRFPSGTAVRILAGWSGPALRSHLAPATPPPLPGHRGRHRPLRAARR</sequence>
<gene>
    <name evidence="2" type="ORF">JL106_05090</name>
</gene>
<keyword evidence="3" id="KW-1185">Reference proteome</keyword>